<dbReference type="EMBL" id="VSRR010088476">
    <property type="protein sequence ID" value="MPC91636.1"/>
    <property type="molecule type" value="Genomic_DNA"/>
</dbReference>
<dbReference type="Proteomes" id="UP000324222">
    <property type="component" value="Unassembled WGS sequence"/>
</dbReference>
<gene>
    <name evidence="1" type="ORF">E2C01_086687</name>
</gene>
<keyword evidence="2" id="KW-1185">Reference proteome</keyword>
<comment type="caution">
    <text evidence="1">The sequence shown here is derived from an EMBL/GenBank/DDBJ whole genome shotgun (WGS) entry which is preliminary data.</text>
</comment>
<accession>A0A5B7JC47</accession>
<sequence length="76" mass="7791">MLARPPGGGQHIAAEEAAVLVGGAQRGRLLSYPDVTHPAGSKIVSCMRDTITLAATSPVGSAEKTSVLPPKLNENK</sequence>
<protein>
    <submittedName>
        <fullName evidence="1">Uncharacterized protein</fullName>
    </submittedName>
</protein>
<name>A0A5B7JC47_PORTR</name>
<evidence type="ECO:0000313" key="1">
    <source>
        <dbReference type="EMBL" id="MPC91636.1"/>
    </source>
</evidence>
<dbReference type="AlphaFoldDB" id="A0A5B7JC47"/>
<proteinExistence type="predicted"/>
<organism evidence="1 2">
    <name type="scientific">Portunus trituberculatus</name>
    <name type="common">Swimming crab</name>
    <name type="synonym">Neptunus trituberculatus</name>
    <dbReference type="NCBI Taxonomy" id="210409"/>
    <lineage>
        <taxon>Eukaryota</taxon>
        <taxon>Metazoa</taxon>
        <taxon>Ecdysozoa</taxon>
        <taxon>Arthropoda</taxon>
        <taxon>Crustacea</taxon>
        <taxon>Multicrustacea</taxon>
        <taxon>Malacostraca</taxon>
        <taxon>Eumalacostraca</taxon>
        <taxon>Eucarida</taxon>
        <taxon>Decapoda</taxon>
        <taxon>Pleocyemata</taxon>
        <taxon>Brachyura</taxon>
        <taxon>Eubrachyura</taxon>
        <taxon>Portunoidea</taxon>
        <taxon>Portunidae</taxon>
        <taxon>Portuninae</taxon>
        <taxon>Portunus</taxon>
    </lineage>
</organism>
<reference evidence="1 2" key="1">
    <citation type="submission" date="2019-05" db="EMBL/GenBank/DDBJ databases">
        <title>Another draft genome of Portunus trituberculatus and its Hox gene families provides insights of decapod evolution.</title>
        <authorList>
            <person name="Jeong J.-H."/>
            <person name="Song I."/>
            <person name="Kim S."/>
            <person name="Choi T."/>
            <person name="Kim D."/>
            <person name="Ryu S."/>
            <person name="Kim W."/>
        </authorList>
    </citation>
    <scope>NUCLEOTIDE SEQUENCE [LARGE SCALE GENOMIC DNA]</scope>
    <source>
        <tissue evidence="1">Muscle</tissue>
    </source>
</reference>
<evidence type="ECO:0000313" key="2">
    <source>
        <dbReference type="Proteomes" id="UP000324222"/>
    </source>
</evidence>